<comment type="caution">
    <text evidence="2">The sequence shown here is derived from an EMBL/GenBank/DDBJ whole genome shotgun (WGS) entry which is preliminary data.</text>
</comment>
<keyword evidence="1" id="KW-0472">Membrane</keyword>
<protein>
    <submittedName>
        <fullName evidence="2">Uncharacterized protein</fullName>
    </submittedName>
</protein>
<evidence type="ECO:0000256" key="1">
    <source>
        <dbReference type="SAM" id="Phobius"/>
    </source>
</evidence>
<organism evidence="2">
    <name type="scientific">Salmonella diarizonae</name>
    <dbReference type="NCBI Taxonomy" id="59204"/>
    <lineage>
        <taxon>Bacteria</taxon>
        <taxon>Pseudomonadati</taxon>
        <taxon>Pseudomonadota</taxon>
        <taxon>Gammaproteobacteria</taxon>
        <taxon>Enterobacterales</taxon>
        <taxon>Enterobacteriaceae</taxon>
        <taxon>Salmonella</taxon>
    </lineage>
</organism>
<sequence>MVAVLGGRIPLILVLSVCRAHLAGLTVMTSQASQVAATLPVIPVPVVTSPERGIPVAVVGVPVVVMVLVVMVMAAVILTVMVMRYWKR</sequence>
<dbReference type="AlphaFoldDB" id="A0A6C8Y612"/>
<keyword evidence="1" id="KW-0812">Transmembrane</keyword>
<feature type="transmembrane region" description="Helical" evidence="1">
    <location>
        <begin position="56"/>
        <end position="82"/>
    </location>
</feature>
<proteinExistence type="predicted"/>
<accession>A0A6C8Y612</accession>
<reference evidence="2" key="1">
    <citation type="submission" date="2018-08" db="EMBL/GenBank/DDBJ databases">
        <authorList>
            <consortium name="GenomeTrakr network: Whole genome sequencing for foodborne pathogen traceback"/>
        </authorList>
    </citation>
    <scope>NUCLEOTIDE SEQUENCE [LARGE SCALE GENOMIC DNA]</scope>
    <source>
        <strain evidence="2">FMA0132</strain>
    </source>
</reference>
<keyword evidence="1" id="KW-1133">Transmembrane helix</keyword>
<dbReference type="Proteomes" id="UP000885362">
    <property type="component" value="Unassembled WGS sequence"/>
</dbReference>
<dbReference type="EMBL" id="RSHK01000066">
    <property type="protein sequence ID" value="MIE73098.1"/>
    <property type="molecule type" value="Genomic_DNA"/>
</dbReference>
<evidence type="ECO:0000313" key="2">
    <source>
        <dbReference type="EMBL" id="MIE73098.1"/>
    </source>
</evidence>
<name>A0A6C8Y612_SALDZ</name>
<gene>
    <name evidence="2" type="ORF">EL06_28025</name>
</gene>